<evidence type="ECO:0000259" key="1">
    <source>
        <dbReference type="Pfam" id="PF05651"/>
    </source>
</evidence>
<keyword evidence="4" id="KW-1185">Reference proteome</keyword>
<feature type="domain" description="Putative sugar diacid recognition" evidence="1">
    <location>
        <begin position="2"/>
        <end position="134"/>
    </location>
</feature>
<evidence type="ECO:0000313" key="3">
    <source>
        <dbReference type="EMBL" id="THF79341.1"/>
    </source>
</evidence>
<dbReference type="SUPFAM" id="SSF46689">
    <property type="entry name" value="Homeodomain-like"/>
    <property type="match status" value="1"/>
</dbReference>
<organism evidence="3 4">
    <name type="scientific">Metabacillus sediminilitoris</name>
    <dbReference type="NCBI Taxonomy" id="2567941"/>
    <lineage>
        <taxon>Bacteria</taxon>
        <taxon>Bacillati</taxon>
        <taxon>Bacillota</taxon>
        <taxon>Bacilli</taxon>
        <taxon>Bacillales</taxon>
        <taxon>Bacillaceae</taxon>
        <taxon>Metabacillus</taxon>
    </lineage>
</organism>
<reference evidence="3 4" key="1">
    <citation type="submission" date="2019-04" db="EMBL/GenBank/DDBJ databases">
        <title>Bacillus sediminilitoris sp. nov., isolated from a tidal flat sediment on the East China Sea.</title>
        <authorList>
            <person name="Wei Y."/>
            <person name="Mao H."/>
            <person name="Fang J."/>
        </authorList>
    </citation>
    <scope>NUCLEOTIDE SEQUENCE [LARGE SCALE GENOMIC DNA]</scope>
    <source>
        <strain evidence="3 4">DSL-17</strain>
    </source>
</reference>
<evidence type="ECO:0000259" key="2">
    <source>
        <dbReference type="Pfam" id="PF13556"/>
    </source>
</evidence>
<dbReference type="PANTHER" id="PTHR33744:SF16">
    <property type="entry name" value="CARBOHYDRATE DIACID REGULATOR"/>
    <property type="match status" value="1"/>
</dbReference>
<dbReference type="InterPro" id="IPR008599">
    <property type="entry name" value="Diacid_rec"/>
</dbReference>
<dbReference type="InterPro" id="IPR051448">
    <property type="entry name" value="CdaR-like_regulators"/>
</dbReference>
<dbReference type="Proteomes" id="UP000310334">
    <property type="component" value="Unassembled WGS sequence"/>
</dbReference>
<comment type="caution">
    <text evidence="3">The sequence shown here is derived from an EMBL/GenBank/DDBJ whole genome shotgun (WGS) entry which is preliminary data.</text>
</comment>
<dbReference type="OrthoDB" id="9792148at2"/>
<gene>
    <name evidence="3" type="ORF">E6W99_13420</name>
</gene>
<protein>
    <recommendedName>
        <fullName evidence="5">Carbohydrate diacid regulator</fullName>
    </recommendedName>
</protein>
<dbReference type="Pfam" id="PF05651">
    <property type="entry name" value="Diacid_rec"/>
    <property type="match status" value="1"/>
</dbReference>
<feature type="domain" description="PucR C-terminal helix-turn-helix" evidence="2">
    <location>
        <begin position="301"/>
        <end position="356"/>
    </location>
</feature>
<sequence length="367" mass="42435">MLTQEIAEEIVKETMRRLNRNINIMDPTGTIIASGDSTRISYFHEGGFHVIKSGKPLVITKHNKDQWRGSKIGINLPIEFQNKIIGVIGITGEQNEVEEFGELVKMTTEMMIKQSYLATQSEWQARSKEETFVELVKEKPNYDFIDQRLELLQINLIPPFHMFLIEIKLIKIQSQSLIRKLEEIFNKKCTLIGFLEVGRMFILSSGISSKQAIDKINIIQDMLTKLQIQCKIGYGTPVYTREMLKVSFNESEIALSIGKVRELSFNSYSNMEAEALIIQIDEDLKKRFLERIFPTIDAKVIETLQAFFQCNFNITETASKLFIHRNTLIYRLKKIKEETGYDPQVFKDSVPLQLAIWMYVNKLSTTN</sequence>
<name>A0A4S4BXT9_9BACI</name>
<dbReference type="Pfam" id="PF13556">
    <property type="entry name" value="HTH_30"/>
    <property type="match status" value="1"/>
</dbReference>
<evidence type="ECO:0008006" key="5">
    <source>
        <dbReference type="Google" id="ProtNLM"/>
    </source>
</evidence>
<dbReference type="InterPro" id="IPR009057">
    <property type="entry name" value="Homeodomain-like_sf"/>
</dbReference>
<evidence type="ECO:0000313" key="4">
    <source>
        <dbReference type="Proteomes" id="UP000310334"/>
    </source>
</evidence>
<dbReference type="EMBL" id="SSNT01000009">
    <property type="protein sequence ID" value="THF79341.1"/>
    <property type="molecule type" value="Genomic_DNA"/>
</dbReference>
<dbReference type="InterPro" id="IPR042070">
    <property type="entry name" value="PucR_C-HTH_sf"/>
</dbReference>
<dbReference type="InterPro" id="IPR025736">
    <property type="entry name" value="PucR_C-HTH_dom"/>
</dbReference>
<dbReference type="PANTHER" id="PTHR33744">
    <property type="entry name" value="CARBOHYDRATE DIACID REGULATOR"/>
    <property type="match status" value="1"/>
</dbReference>
<dbReference type="AlphaFoldDB" id="A0A4S4BXT9"/>
<dbReference type="RefSeq" id="WP_136354675.1">
    <property type="nucleotide sequence ID" value="NZ_CP046266.1"/>
</dbReference>
<accession>A0A4S4BXT9</accession>
<dbReference type="Gene3D" id="1.10.10.2840">
    <property type="entry name" value="PucR C-terminal helix-turn-helix domain"/>
    <property type="match status" value="1"/>
</dbReference>
<proteinExistence type="predicted"/>